<evidence type="ECO:0000313" key="3">
    <source>
        <dbReference type="EMBL" id="KAK8053464.1"/>
    </source>
</evidence>
<keyword evidence="4" id="KW-1185">Reference proteome</keyword>
<dbReference type="InterPro" id="IPR009081">
    <property type="entry name" value="PP-bd_ACP"/>
</dbReference>
<sequence>MLTSPAKPLPREQGHRAALRLYGAEFKSLFERLARFNPTASGEHAARRQPLAAATSGTPPGSLGKEVIVDGADVLSDEMTLAIEAIVERKVSEALDRLASALQAAAGQLHSSDVGSLKEDTDLFQHGLDSLQVVSLLNAINAFTVKLEQPVDLLEREAIYSNPTVAKLVAVVIRPHQTPPSHCDCRGSQDHEHVLEKMGFLECIIACPLAASQVWRLKREYAS</sequence>
<accession>A0ABR1U6A9</accession>
<evidence type="ECO:0000313" key="4">
    <source>
        <dbReference type="Proteomes" id="UP001446871"/>
    </source>
</evidence>
<proteinExistence type="predicted"/>
<dbReference type="InterPro" id="IPR036736">
    <property type="entry name" value="ACP-like_sf"/>
</dbReference>
<comment type="caution">
    <text evidence="3">The sequence shown here is derived from an EMBL/GenBank/DDBJ whole genome shotgun (WGS) entry which is preliminary data.</text>
</comment>
<reference evidence="3 4" key="1">
    <citation type="submission" date="2023-01" db="EMBL/GenBank/DDBJ databases">
        <title>Analysis of 21 Apiospora genomes using comparative genomics revels a genus with tremendous synthesis potential of carbohydrate active enzymes and secondary metabolites.</title>
        <authorList>
            <person name="Sorensen T."/>
        </authorList>
    </citation>
    <scope>NUCLEOTIDE SEQUENCE [LARGE SCALE GENOMIC DNA]</scope>
    <source>
        <strain evidence="3 4">CBS 83171</strain>
    </source>
</reference>
<evidence type="ECO:0000259" key="2">
    <source>
        <dbReference type="PROSITE" id="PS50075"/>
    </source>
</evidence>
<organism evidence="3 4">
    <name type="scientific">Apiospora saccharicola</name>
    <dbReference type="NCBI Taxonomy" id="335842"/>
    <lineage>
        <taxon>Eukaryota</taxon>
        <taxon>Fungi</taxon>
        <taxon>Dikarya</taxon>
        <taxon>Ascomycota</taxon>
        <taxon>Pezizomycotina</taxon>
        <taxon>Sordariomycetes</taxon>
        <taxon>Xylariomycetidae</taxon>
        <taxon>Amphisphaeriales</taxon>
        <taxon>Apiosporaceae</taxon>
        <taxon>Apiospora</taxon>
    </lineage>
</organism>
<dbReference type="Pfam" id="PF00550">
    <property type="entry name" value="PP-binding"/>
    <property type="match status" value="1"/>
</dbReference>
<feature type="region of interest" description="Disordered" evidence="1">
    <location>
        <begin position="41"/>
        <end position="62"/>
    </location>
</feature>
<dbReference type="Gene3D" id="1.10.1200.10">
    <property type="entry name" value="ACP-like"/>
    <property type="match status" value="1"/>
</dbReference>
<dbReference type="PROSITE" id="PS50075">
    <property type="entry name" value="CARRIER"/>
    <property type="match status" value="1"/>
</dbReference>
<feature type="domain" description="Carrier" evidence="2">
    <location>
        <begin position="92"/>
        <end position="176"/>
    </location>
</feature>
<gene>
    <name evidence="3" type="ORF">PG996_012765</name>
</gene>
<dbReference type="EMBL" id="JAQQWM010000008">
    <property type="protein sequence ID" value="KAK8053464.1"/>
    <property type="molecule type" value="Genomic_DNA"/>
</dbReference>
<evidence type="ECO:0000256" key="1">
    <source>
        <dbReference type="SAM" id="MobiDB-lite"/>
    </source>
</evidence>
<dbReference type="Proteomes" id="UP001446871">
    <property type="component" value="Unassembled WGS sequence"/>
</dbReference>
<protein>
    <submittedName>
        <fullName evidence="3">Thioester reductase domain-containing protein</fullName>
    </submittedName>
</protein>
<name>A0ABR1U6A9_9PEZI</name>
<dbReference type="SUPFAM" id="SSF47336">
    <property type="entry name" value="ACP-like"/>
    <property type="match status" value="1"/>
</dbReference>